<reference evidence="2 3" key="1">
    <citation type="journal article" date="2016" name="Nat. Commun.">
        <title>Thousands of microbial genomes shed light on interconnected biogeochemical processes in an aquifer system.</title>
        <authorList>
            <person name="Anantharaman K."/>
            <person name="Brown C.T."/>
            <person name="Hug L.A."/>
            <person name="Sharon I."/>
            <person name="Castelle C.J."/>
            <person name="Probst A.J."/>
            <person name="Thomas B.C."/>
            <person name="Singh A."/>
            <person name="Wilkins M.J."/>
            <person name="Karaoz U."/>
            <person name="Brodie E.L."/>
            <person name="Williams K.H."/>
            <person name="Hubbard S.S."/>
            <person name="Banfield J.F."/>
        </authorList>
    </citation>
    <scope>NUCLEOTIDE SEQUENCE [LARGE SCALE GENOMIC DNA]</scope>
</reference>
<dbReference type="AlphaFoldDB" id="A0A1F7EZW8"/>
<keyword evidence="1" id="KW-1133">Transmembrane helix</keyword>
<evidence type="ECO:0000256" key="1">
    <source>
        <dbReference type="SAM" id="Phobius"/>
    </source>
</evidence>
<comment type="caution">
    <text evidence="2">The sequence shown here is derived from an EMBL/GenBank/DDBJ whole genome shotgun (WGS) entry which is preliminary data.</text>
</comment>
<keyword evidence="1" id="KW-0472">Membrane</keyword>
<dbReference type="EMBL" id="MFYX01000157">
    <property type="protein sequence ID" value="OGJ99938.1"/>
    <property type="molecule type" value="Genomic_DNA"/>
</dbReference>
<sequence>MAWIIRVILTVSSVSLIDLLLLPAEIGIALFLISYGYTIFIILIGYMSLGMRRPHGLNNGSEKTLLSQEMDGNRILFHFDLITGLCIFRIRRDPPLMKF</sequence>
<accession>A0A1F7EZW8</accession>
<keyword evidence="1" id="KW-0812">Transmembrane</keyword>
<organism evidence="2 3">
    <name type="scientific">Candidatus Raymondbacteria bacterium RIFOXYD12_FULL_49_13</name>
    <dbReference type="NCBI Taxonomy" id="1817890"/>
    <lineage>
        <taxon>Bacteria</taxon>
        <taxon>Raymondiibacteriota</taxon>
    </lineage>
</organism>
<gene>
    <name evidence="2" type="ORF">A2519_00350</name>
</gene>
<evidence type="ECO:0000313" key="3">
    <source>
        <dbReference type="Proteomes" id="UP000179243"/>
    </source>
</evidence>
<evidence type="ECO:0000313" key="2">
    <source>
        <dbReference type="EMBL" id="OGJ99938.1"/>
    </source>
</evidence>
<dbReference type="Proteomes" id="UP000179243">
    <property type="component" value="Unassembled WGS sequence"/>
</dbReference>
<feature type="transmembrane region" description="Helical" evidence="1">
    <location>
        <begin position="26"/>
        <end position="49"/>
    </location>
</feature>
<protein>
    <submittedName>
        <fullName evidence="2">Uncharacterized protein</fullName>
    </submittedName>
</protein>
<name>A0A1F7EZW8_UNCRA</name>
<proteinExistence type="predicted"/>